<feature type="compositionally biased region" description="Basic and acidic residues" evidence="1">
    <location>
        <begin position="50"/>
        <end position="60"/>
    </location>
</feature>
<reference evidence="2 3" key="1">
    <citation type="journal article" date="2014" name="BMC Genomics">
        <title>Complete genome sequence of producer of the glycopeptide antibiotic Aculeximycin Kutzneria albida DSM 43870T, a representative of minor genus of Pseudonocardiaceae.</title>
        <authorList>
            <person name="Rebets Y."/>
            <person name="Tokovenko B."/>
            <person name="Lushchyk I."/>
            <person name="Ruckert C."/>
            <person name="Zaburannyi N."/>
            <person name="Bechthold A."/>
            <person name="Kalinowski J."/>
            <person name="Luzhetskyy A."/>
        </authorList>
    </citation>
    <scope>NUCLEOTIDE SEQUENCE [LARGE SCALE GENOMIC DNA]</scope>
    <source>
        <strain evidence="2">DSM 43870</strain>
    </source>
</reference>
<dbReference type="EMBL" id="CP007155">
    <property type="protein sequence ID" value="AHH98301.1"/>
    <property type="molecule type" value="Genomic_DNA"/>
</dbReference>
<accession>W5WCM6</accession>
<evidence type="ECO:0000313" key="3">
    <source>
        <dbReference type="Proteomes" id="UP000019225"/>
    </source>
</evidence>
<proteinExistence type="predicted"/>
<dbReference type="STRING" id="1449976.KALB_4939"/>
<protein>
    <submittedName>
        <fullName evidence="2">Uncharacterized protein</fullName>
    </submittedName>
</protein>
<evidence type="ECO:0000256" key="1">
    <source>
        <dbReference type="SAM" id="MobiDB-lite"/>
    </source>
</evidence>
<dbReference type="HOGENOM" id="CLU_2935565_0_0_11"/>
<dbReference type="Proteomes" id="UP000019225">
    <property type="component" value="Chromosome"/>
</dbReference>
<sequence length="60" mass="6640">MTGPELACCNFCHRPGIVVDRHTGYLAPHRTERHSRTGKPKGATCPGSGRHRDTRPEETT</sequence>
<feature type="region of interest" description="Disordered" evidence="1">
    <location>
        <begin position="28"/>
        <end position="60"/>
    </location>
</feature>
<evidence type="ECO:0000313" key="2">
    <source>
        <dbReference type="EMBL" id="AHH98301.1"/>
    </source>
</evidence>
<organism evidence="2 3">
    <name type="scientific">Kutzneria albida DSM 43870</name>
    <dbReference type="NCBI Taxonomy" id="1449976"/>
    <lineage>
        <taxon>Bacteria</taxon>
        <taxon>Bacillati</taxon>
        <taxon>Actinomycetota</taxon>
        <taxon>Actinomycetes</taxon>
        <taxon>Pseudonocardiales</taxon>
        <taxon>Pseudonocardiaceae</taxon>
        <taxon>Kutzneria</taxon>
    </lineage>
</organism>
<keyword evidence="3" id="KW-1185">Reference proteome</keyword>
<name>W5WCM6_9PSEU</name>
<gene>
    <name evidence="2" type="ORF">KALB_4939</name>
</gene>
<dbReference type="KEGG" id="kal:KALB_4939"/>
<dbReference type="AlphaFoldDB" id="W5WCM6"/>